<evidence type="ECO:0000313" key="1">
    <source>
        <dbReference type="EMBL" id="MEE2003163.1"/>
    </source>
</evidence>
<organism evidence="1 2">
    <name type="scientific">Alkalimonas cellulosilytica</name>
    <dbReference type="NCBI Taxonomy" id="3058395"/>
    <lineage>
        <taxon>Bacteria</taxon>
        <taxon>Pseudomonadati</taxon>
        <taxon>Pseudomonadota</taxon>
        <taxon>Gammaproteobacteria</taxon>
        <taxon>Alkalimonas</taxon>
    </lineage>
</organism>
<evidence type="ECO:0000313" key="2">
    <source>
        <dbReference type="Proteomes" id="UP001336314"/>
    </source>
</evidence>
<accession>A0ABU7J9D0</accession>
<dbReference type="EMBL" id="JAUHLI010000023">
    <property type="protein sequence ID" value="MEE2003163.1"/>
    <property type="molecule type" value="Genomic_DNA"/>
</dbReference>
<dbReference type="RefSeq" id="WP_330130213.1">
    <property type="nucleotide sequence ID" value="NZ_JAUHLI010000023.1"/>
</dbReference>
<protein>
    <submittedName>
        <fullName evidence="1">WYL domain-containing protein</fullName>
    </submittedName>
</protein>
<gene>
    <name evidence="1" type="ORF">QWY20_17045</name>
</gene>
<dbReference type="Proteomes" id="UP001336314">
    <property type="component" value="Unassembled WGS sequence"/>
</dbReference>
<comment type="caution">
    <text evidence="1">The sequence shown here is derived from an EMBL/GenBank/DDBJ whole genome shotgun (WGS) entry which is preliminary data.</text>
</comment>
<reference evidence="1 2" key="1">
    <citation type="submission" date="2023-07" db="EMBL/GenBank/DDBJ databases">
        <title>Alkalimonas sp., MEB108 novel, alkaliphilic bacterium isolated from Lonar Lake, India.</title>
        <authorList>
            <person name="Joshi A."/>
            <person name="Thite S."/>
        </authorList>
    </citation>
    <scope>NUCLEOTIDE SEQUENCE [LARGE SCALE GENOMIC DNA]</scope>
    <source>
        <strain evidence="1 2">MEB108</strain>
    </source>
</reference>
<sequence>MTVKVPGKAPKSRGTSNDVMRRKLHIYLYLQHGAKTINAIKAYLEQQELPKVDRRTLQRNLREMEDSFGIYQVNDDAGKGQACLWAVNNKMFQNPFAFSPDLAMALALTYQQVKTSVPADIVEKVEPAFKQAMAQLEKSESIQAKWAQRVHVSASSYVLPAAKVKPEIAKRLTDCALNQVAVQIIYRITHTAKDSTIQGTALGIHYRGNIAYLILRPRGKKRVRQLPFSRIYAVKELITTLPEVGDFMIDAFAKQGKLTMTYGEPFRLEAVIFESVRREIEDAPLGDDQVLMQAYEDDMYRKLSVTVPYNLDLVQWLLARAPYLKVLGPEPFKVKFEEELHRAWRNVLSGTLDVPKEKNFEVLAN</sequence>
<proteinExistence type="predicted"/>
<keyword evidence="2" id="KW-1185">Reference proteome</keyword>
<name>A0ABU7J9D0_9GAMM</name>